<name>A0A9W8LGS4_9FUNG</name>
<dbReference type="SUPFAM" id="SSF50729">
    <property type="entry name" value="PH domain-like"/>
    <property type="match status" value="1"/>
</dbReference>
<reference evidence="2" key="1">
    <citation type="submission" date="2022-07" db="EMBL/GenBank/DDBJ databases">
        <title>Phylogenomic reconstructions and comparative analyses of Kickxellomycotina fungi.</title>
        <authorList>
            <person name="Reynolds N.K."/>
            <person name="Stajich J.E."/>
            <person name="Barry K."/>
            <person name="Grigoriev I.V."/>
            <person name="Crous P."/>
            <person name="Smith M.E."/>
        </authorList>
    </citation>
    <scope>NUCLEOTIDE SEQUENCE</scope>
    <source>
        <strain evidence="2">NBRC 105414</strain>
    </source>
</reference>
<dbReference type="GO" id="GO:0003713">
    <property type="term" value="F:transcription coactivator activity"/>
    <property type="evidence" value="ECO:0007669"/>
    <property type="project" value="InterPro"/>
</dbReference>
<dbReference type="GO" id="GO:0005634">
    <property type="term" value="C:nucleus"/>
    <property type="evidence" value="ECO:0007669"/>
    <property type="project" value="TreeGrafter"/>
</dbReference>
<accession>A0A9W8LGS4</accession>
<dbReference type="OrthoDB" id="1259151at2759"/>
<evidence type="ECO:0000256" key="1">
    <source>
        <dbReference type="SAM" id="MobiDB-lite"/>
    </source>
</evidence>
<dbReference type="PANTHER" id="PTHR31606">
    <property type="entry name" value="WW DOMAIN BINDING PROTEIN 2, ISOFORM E"/>
    <property type="match status" value="1"/>
</dbReference>
<dbReference type="Proteomes" id="UP001140217">
    <property type="component" value="Unassembled WGS sequence"/>
</dbReference>
<evidence type="ECO:0000313" key="3">
    <source>
        <dbReference type="Proteomes" id="UP001140217"/>
    </source>
</evidence>
<organism evidence="2 3">
    <name type="scientific">Coemansia javaensis</name>
    <dbReference type="NCBI Taxonomy" id="2761396"/>
    <lineage>
        <taxon>Eukaryota</taxon>
        <taxon>Fungi</taxon>
        <taxon>Fungi incertae sedis</taxon>
        <taxon>Zoopagomycota</taxon>
        <taxon>Kickxellomycotina</taxon>
        <taxon>Kickxellomycetes</taxon>
        <taxon>Kickxellales</taxon>
        <taxon>Kickxellaceae</taxon>
        <taxon>Coemansia</taxon>
    </lineage>
</organism>
<dbReference type="EMBL" id="JANBUL010000234">
    <property type="protein sequence ID" value="KAJ2778343.1"/>
    <property type="molecule type" value="Genomic_DNA"/>
</dbReference>
<dbReference type="CDD" id="cd13214">
    <property type="entry name" value="PH-GRAM_WBP2"/>
    <property type="match status" value="1"/>
</dbReference>
<sequence>MALNSVMLEEGTRHPVPQLGENFLYHCSGVKLELKSGDGYRGEAVAVRCGSGTAFVSNQRIVYLAATATDTSSIQSSAAGTLNSFTAPHTALRDQRYTQPLFGANRFEALVLRTPGSGLAGPVALTLSFKDGGGFDFATVARKMAERIRDTGAAPPCEEELPVYDGAPPQDPAPPEYRPDDAPPGYDQLSMRR</sequence>
<dbReference type="GO" id="GO:0031490">
    <property type="term" value="F:chromatin DNA binding"/>
    <property type="evidence" value="ECO:0007669"/>
    <property type="project" value="TreeGrafter"/>
</dbReference>
<proteinExistence type="predicted"/>
<dbReference type="AlphaFoldDB" id="A0A9W8LGS4"/>
<evidence type="ECO:0000313" key="2">
    <source>
        <dbReference type="EMBL" id="KAJ2778343.1"/>
    </source>
</evidence>
<feature type="region of interest" description="Disordered" evidence="1">
    <location>
        <begin position="150"/>
        <end position="193"/>
    </location>
</feature>
<comment type="caution">
    <text evidence="2">The sequence shown here is derived from an EMBL/GenBank/DDBJ whole genome shotgun (WGS) entry which is preliminary data.</text>
</comment>
<dbReference type="PANTHER" id="PTHR31606:SF1">
    <property type="entry name" value="WW DOMAIN BINDING PROTEIN 2, ISOFORM E"/>
    <property type="match status" value="1"/>
</dbReference>
<dbReference type="InterPro" id="IPR044852">
    <property type="entry name" value="WBP2-like"/>
</dbReference>
<gene>
    <name evidence="2" type="ORF">H4R18_004648</name>
</gene>
<protein>
    <submittedName>
        <fullName evidence="2">Uncharacterized protein</fullName>
    </submittedName>
</protein>
<keyword evidence="3" id="KW-1185">Reference proteome</keyword>